<reference evidence="1 2" key="1">
    <citation type="submission" date="2012-04" db="EMBL/GenBank/DDBJ databases">
        <title>Genome sequence of Helicobacter pylori Hp H-42.</title>
        <authorList>
            <person name="Blanchard T.G."/>
            <person name="Czinn S.J."/>
            <person name="McCracken C."/>
            <person name="Abolude K."/>
            <person name="Maroo A."/>
            <person name="Santana-Cruz I."/>
            <person name="Tallon L.J."/>
            <person name="Ficke F.W.F."/>
        </authorList>
    </citation>
    <scope>NUCLEOTIDE SEQUENCE [LARGE SCALE GENOMIC DNA]</scope>
    <source>
        <strain evidence="1 2">Hp H-42</strain>
    </source>
</reference>
<dbReference type="AlphaFoldDB" id="A0AB33XFZ7"/>
<sequence length="80" mass="9253">MVFAFEERLTKDIEQSIKSILNEVGFVIACPLDYEIALNDLTSYFGACIKPRPKLPINEHHHIMLKPYISDNPMEKLQSF</sequence>
<accession>A0AB33XFZ7</accession>
<dbReference type="Proteomes" id="UP000005514">
    <property type="component" value="Unassembled WGS sequence"/>
</dbReference>
<evidence type="ECO:0000313" key="1">
    <source>
        <dbReference type="EMBL" id="EJB61543.1"/>
    </source>
</evidence>
<gene>
    <name evidence="1" type="ORF">HPHPH42_1298</name>
</gene>
<evidence type="ECO:0000313" key="2">
    <source>
        <dbReference type="Proteomes" id="UP000005514"/>
    </source>
</evidence>
<name>A0AB33XFZ7_HELPX</name>
<dbReference type="EMBL" id="AKON01000014">
    <property type="protein sequence ID" value="EJB61543.1"/>
    <property type="molecule type" value="Genomic_DNA"/>
</dbReference>
<comment type="caution">
    <text evidence="1">The sequence shown here is derived from an EMBL/GenBank/DDBJ whole genome shotgun (WGS) entry which is preliminary data.</text>
</comment>
<organism evidence="1 2">
    <name type="scientific">Helicobacter pylori Hp H-42</name>
    <dbReference type="NCBI Taxonomy" id="992047"/>
    <lineage>
        <taxon>Bacteria</taxon>
        <taxon>Pseudomonadati</taxon>
        <taxon>Campylobacterota</taxon>
        <taxon>Epsilonproteobacteria</taxon>
        <taxon>Campylobacterales</taxon>
        <taxon>Helicobacteraceae</taxon>
        <taxon>Helicobacter</taxon>
    </lineage>
</organism>
<protein>
    <submittedName>
        <fullName evidence="1">Uncharacterized protein</fullName>
    </submittedName>
</protein>
<proteinExistence type="predicted"/>